<dbReference type="KEGG" id="bter:100642257"/>
<dbReference type="InterPro" id="IPR002347">
    <property type="entry name" value="SDR_fam"/>
</dbReference>
<evidence type="ECO:0000256" key="2">
    <source>
        <dbReference type="RuleBase" id="RU000363"/>
    </source>
</evidence>
<keyword evidence="1" id="KW-0560">Oxidoreductase</keyword>
<dbReference type="PANTHER" id="PTHR43658">
    <property type="entry name" value="SHORT-CHAIN DEHYDROGENASE/REDUCTASE"/>
    <property type="match status" value="1"/>
</dbReference>
<evidence type="ECO:0000313" key="4">
    <source>
        <dbReference type="RefSeq" id="XP_003399215.1"/>
    </source>
</evidence>
<evidence type="ECO:0000313" key="3">
    <source>
        <dbReference type="Proteomes" id="UP000835206"/>
    </source>
</evidence>
<dbReference type="OrthoDB" id="294295at2759"/>
<organism evidence="3 4">
    <name type="scientific">Bombus terrestris</name>
    <name type="common">Buff-tailed bumblebee</name>
    <name type="synonym">Apis terrestris</name>
    <dbReference type="NCBI Taxonomy" id="30195"/>
    <lineage>
        <taxon>Eukaryota</taxon>
        <taxon>Metazoa</taxon>
        <taxon>Ecdysozoa</taxon>
        <taxon>Arthropoda</taxon>
        <taxon>Hexapoda</taxon>
        <taxon>Insecta</taxon>
        <taxon>Pterygota</taxon>
        <taxon>Neoptera</taxon>
        <taxon>Endopterygota</taxon>
        <taxon>Hymenoptera</taxon>
        <taxon>Apocrita</taxon>
        <taxon>Aculeata</taxon>
        <taxon>Apoidea</taxon>
        <taxon>Anthophila</taxon>
        <taxon>Apidae</taxon>
        <taxon>Bombus</taxon>
        <taxon>Bombus</taxon>
    </lineage>
</organism>
<dbReference type="GO" id="GO:0016491">
    <property type="term" value="F:oxidoreductase activity"/>
    <property type="evidence" value="ECO:0007669"/>
    <property type="project" value="UniProtKB-KW"/>
</dbReference>
<comment type="similarity">
    <text evidence="2">Belongs to the short-chain dehydrogenases/reductases (SDR) family.</text>
</comment>
<keyword evidence="3" id="KW-1185">Reference proteome</keyword>
<gene>
    <name evidence="4" type="primary">LOC100642257</name>
</gene>
<proteinExistence type="inferred from homology"/>
<protein>
    <submittedName>
        <fullName evidence="4">3-hydroxyacyl-CoA dehydrogenase type-2-like</fullName>
    </submittedName>
</protein>
<reference evidence="4" key="1">
    <citation type="submission" date="2025-08" db="UniProtKB">
        <authorList>
            <consortium name="RefSeq"/>
        </authorList>
    </citation>
    <scope>IDENTIFICATION</scope>
</reference>
<dbReference type="InterPro" id="IPR020904">
    <property type="entry name" value="Sc_DH/Rdtase_CS"/>
</dbReference>
<dbReference type="PRINTS" id="PR00080">
    <property type="entry name" value="SDRFAMILY"/>
</dbReference>
<dbReference type="Pfam" id="PF00106">
    <property type="entry name" value="adh_short"/>
    <property type="match status" value="1"/>
</dbReference>
<accession>A0A9B0CD47</accession>
<dbReference type="AlphaFoldDB" id="A0A9B0CD47"/>
<dbReference type="RefSeq" id="XP_003399215.1">
    <property type="nucleotide sequence ID" value="XM_003399167.3"/>
</dbReference>
<evidence type="ECO:0000256" key="1">
    <source>
        <dbReference type="ARBA" id="ARBA00023002"/>
    </source>
</evidence>
<dbReference type="PANTHER" id="PTHR43658:SF8">
    <property type="entry name" value="17-BETA-HYDROXYSTEROID DEHYDROGENASE 14-RELATED"/>
    <property type="match status" value="1"/>
</dbReference>
<dbReference type="Proteomes" id="UP000835206">
    <property type="component" value="Chromosome 11"/>
</dbReference>
<dbReference type="InterPro" id="IPR036291">
    <property type="entry name" value="NAD(P)-bd_dom_sf"/>
</dbReference>
<dbReference type="PROSITE" id="PS00061">
    <property type="entry name" value="ADH_SHORT"/>
    <property type="match status" value="1"/>
</dbReference>
<dbReference type="Gene3D" id="3.40.50.720">
    <property type="entry name" value="NAD(P)-binding Rossmann-like Domain"/>
    <property type="match status" value="1"/>
</dbReference>
<dbReference type="SUPFAM" id="SSF51735">
    <property type="entry name" value="NAD(P)-binding Rossmann-fold domains"/>
    <property type="match status" value="1"/>
</dbReference>
<dbReference type="PRINTS" id="PR00081">
    <property type="entry name" value="GDHRDH"/>
</dbReference>
<dbReference type="GeneID" id="100642257"/>
<name>A0A9B0CD47_BOMTE</name>
<sequence>MGKLQHIVAYITGGANGIGKAVAEKIYCQGAKVVLADISCNGAKVAERLGEKALFTCTDVRLEKDVLESIECAKAKFGGVNVLINSAGVVGYENIYDFKNKKPHSVDLYRCVFETNVWGLFNVTRLMVGLMAKNKPDSNQQRGVIINLSSTMAYEPPPGLVAYGATKSAVSGMTIPLARGLASQGIRVVTICPGYIDSPMTALQKEEERKRWIAMKLTPKRYGTCEEVAHLIQACIENPLINGENIRIDMGYRYNQEGDSQGHSKC</sequence>